<dbReference type="SUPFAM" id="SSF51445">
    <property type="entry name" value="(Trans)glycosidases"/>
    <property type="match status" value="1"/>
</dbReference>
<dbReference type="PROSITE" id="PS01095">
    <property type="entry name" value="GH18_1"/>
    <property type="match status" value="1"/>
</dbReference>
<evidence type="ECO:0000256" key="7">
    <source>
        <dbReference type="SAM" id="MobiDB-lite"/>
    </source>
</evidence>
<dbReference type="PROSITE" id="PS50940">
    <property type="entry name" value="CHIT_BIND_II"/>
    <property type="match status" value="2"/>
</dbReference>
<dbReference type="SMART" id="SM00636">
    <property type="entry name" value="Glyco_18"/>
    <property type="match status" value="1"/>
</dbReference>
<name>A0AA36G803_9BILA</name>
<comment type="caution">
    <text evidence="11">The sequence shown here is derived from an EMBL/GenBank/DDBJ whole genome shotgun (WGS) entry which is preliminary data.</text>
</comment>
<dbReference type="InterPro" id="IPR029070">
    <property type="entry name" value="Chitinase_insertion_sf"/>
</dbReference>
<dbReference type="PROSITE" id="PS51910">
    <property type="entry name" value="GH18_2"/>
    <property type="match status" value="1"/>
</dbReference>
<dbReference type="PANTHER" id="PTHR11177">
    <property type="entry name" value="CHITINASE"/>
    <property type="match status" value="1"/>
</dbReference>
<evidence type="ECO:0000259" key="9">
    <source>
        <dbReference type="PROSITE" id="PS50940"/>
    </source>
</evidence>
<feature type="chain" id="PRO_5041407882" description="Chitinase" evidence="8">
    <location>
        <begin position="18"/>
        <end position="554"/>
    </location>
</feature>
<evidence type="ECO:0000313" key="11">
    <source>
        <dbReference type="EMBL" id="CAJ0583248.1"/>
    </source>
</evidence>
<feature type="domain" description="Chitin-binding type-2" evidence="9">
    <location>
        <begin position="498"/>
        <end position="554"/>
    </location>
</feature>
<evidence type="ECO:0000256" key="4">
    <source>
        <dbReference type="ARBA" id="ARBA00023157"/>
    </source>
</evidence>
<dbReference type="GO" id="GO:0008061">
    <property type="term" value="F:chitin binding"/>
    <property type="evidence" value="ECO:0007669"/>
    <property type="project" value="UniProtKB-KW"/>
</dbReference>
<evidence type="ECO:0000256" key="6">
    <source>
        <dbReference type="RuleBase" id="RU000489"/>
    </source>
</evidence>
<dbReference type="GO" id="GO:0005576">
    <property type="term" value="C:extracellular region"/>
    <property type="evidence" value="ECO:0007669"/>
    <property type="project" value="InterPro"/>
</dbReference>
<dbReference type="Gene3D" id="2.170.140.10">
    <property type="entry name" value="Chitin binding domain"/>
    <property type="match status" value="2"/>
</dbReference>
<keyword evidence="4" id="KW-1015">Disulfide bond</keyword>
<dbReference type="Gene3D" id="3.20.20.80">
    <property type="entry name" value="Glycosidases"/>
    <property type="match status" value="1"/>
</dbReference>
<feature type="signal peptide" evidence="8">
    <location>
        <begin position="1"/>
        <end position="17"/>
    </location>
</feature>
<feature type="domain" description="GH18" evidence="10">
    <location>
        <begin position="38"/>
        <end position="416"/>
    </location>
</feature>
<dbReference type="SMART" id="SM00494">
    <property type="entry name" value="ChtBD2"/>
    <property type="match status" value="2"/>
</dbReference>
<accession>A0AA36G803</accession>
<keyword evidence="5 6" id="KW-0326">Glycosidase</keyword>
<dbReference type="GO" id="GO:0005975">
    <property type="term" value="P:carbohydrate metabolic process"/>
    <property type="evidence" value="ECO:0007669"/>
    <property type="project" value="InterPro"/>
</dbReference>
<evidence type="ECO:0000313" key="12">
    <source>
        <dbReference type="Proteomes" id="UP001177023"/>
    </source>
</evidence>
<comment type="similarity">
    <text evidence="1">Belongs to the glycosyl hydrolase 18 family. Chitinase class II subfamily.</text>
</comment>
<dbReference type="GO" id="GO:0004568">
    <property type="term" value="F:chitinase activity"/>
    <property type="evidence" value="ECO:0007669"/>
    <property type="project" value="TreeGrafter"/>
</dbReference>
<keyword evidence="2" id="KW-0147">Chitin-binding</keyword>
<dbReference type="AlphaFoldDB" id="A0AA36G803"/>
<dbReference type="InterPro" id="IPR011583">
    <property type="entry name" value="Chitinase_II/V-like_cat"/>
</dbReference>
<feature type="domain" description="Chitin-binding type-2" evidence="9">
    <location>
        <begin position="409"/>
        <end position="465"/>
    </location>
</feature>
<organism evidence="11 12">
    <name type="scientific">Mesorhabditis spiculigera</name>
    <dbReference type="NCBI Taxonomy" id="96644"/>
    <lineage>
        <taxon>Eukaryota</taxon>
        <taxon>Metazoa</taxon>
        <taxon>Ecdysozoa</taxon>
        <taxon>Nematoda</taxon>
        <taxon>Chromadorea</taxon>
        <taxon>Rhabditida</taxon>
        <taxon>Rhabditina</taxon>
        <taxon>Rhabditomorpha</taxon>
        <taxon>Rhabditoidea</taxon>
        <taxon>Rhabditidae</taxon>
        <taxon>Mesorhabditinae</taxon>
        <taxon>Mesorhabditis</taxon>
    </lineage>
</organism>
<dbReference type="Pfam" id="PF01607">
    <property type="entry name" value="CBM_14"/>
    <property type="match status" value="2"/>
</dbReference>
<dbReference type="SUPFAM" id="SSF57625">
    <property type="entry name" value="Invertebrate chitin-binding proteins"/>
    <property type="match status" value="2"/>
</dbReference>
<feature type="region of interest" description="Disordered" evidence="7">
    <location>
        <begin position="366"/>
        <end position="393"/>
    </location>
</feature>
<dbReference type="Gene3D" id="3.10.50.10">
    <property type="match status" value="1"/>
</dbReference>
<keyword evidence="12" id="KW-1185">Reference proteome</keyword>
<sequence length="554" mass="61907">MTRLTAIFCIIATTAAAFYEFEEDTKSLDKRANRNGKYLRPCYFTNWAQYRKPRAKYMPEDYIPGLCTHILFAFGWMKEDFTVKAFDPADLPNDWAGQGMYKRVNALKLKDPGLKTLISIGGWSFGTRLFEEMARTDAGRKTFIDSSILFARKYDFDGIDIDWEYPKGPEVKDHFTALINELRAAVEAEATGFGRERLLVTAAVSAGIATIDDAYDIPNIAKPFDFVNLMSYDFWGAWDGVVGMNSPLYSRSDLTPPQRYWNVDWAAKHWVEKGMPREKLLIGLGTYGRGFTLTDANREKPMNTSGNQPAKITEFVQEAGVASYYELCEMLIGGAQRHWHGEHQVPYLTNGSQWWSYDDEESFKKKVTTPLPTPPPETSRAPMVTNPKVPTPPGVIMPNPQTFTLPASMNICSAKTDGFYKSDASCSHFILCLDGSGYPMTCPSGLQFSATKGYCVQPKNSGCVSTFSSFTTLPTPEPSSEKPIVVTSESIVTESGSRFTCGEKLDGFYSDPKDCARFYRCVAGTAYHFHCSPGTFFNPKTSDCDSVSKEQCPK</sequence>
<evidence type="ECO:0000256" key="3">
    <source>
        <dbReference type="ARBA" id="ARBA00022801"/>
    </source>
</evidence>
<evidence type="ECO:0000256" key="8">
    <source>
        <dbReference type="SAM" id="SignalP"/>
    </source>
</evidence>
<dbReference type="InterPro" id="IPR050314">
    <property type="entry name" value="Glycosyl_Hydrlase_18"/>
</dbReference>
<keyword evidence="3 6" id="KW-0378">Hydrolase</keyword>
<dbReference type="EMBL" id="CATQJA010002665">
    <property type="protein sequence ID" value="CAJ0583248.1"/>
    <property type="molecule type" value="Genomic_DNA"/>
</dbReference>
<dbReference type="FunFam" id="3.10.50.10:FF:000008">
    <property type="entry name" value="Chitinase 11"/>
    <property type="match status" value="1"/>
</dbReference>
<evidence type="ECO:0000259" key="10">
    <source>
        <dbReference type="PROSITE" id="PS51910"/>
    </source>
</evidence>
<evidence type="ECO:0000256" key="1">
    <source>
        <dbReference type="ARBA" id="ARBA00009121"/>
    </source>
</evidence>
<dbReference type="GO" id="GO:0006032">
    <property type="term" value="P:chitin catabolic process"/>
    <property type="evidence" value="ECO:0007669"/>
    <property type="project" value="TreeGrafter"/>
</dbReference>
<reference evidence="11" key="1">
    <citation type="submission" date="2023-06" db="EMBL/GenBank/DDBJ databases">
        <authorList>
            <person name="Delattre M."/>
        </authorList>
    </citation>
    <scope>NUCLEOTIDE SEQUENCE</scope>
    <source>
        <strain evidence="11">AF72</strain>
    </source>
</reference>
<dbReference type="InterPro" id="IPR036508">
    <property type="entry name" value="Chitin-bd_dom_sf"/>
</dbReference>
<evidence type="ECO:0000256" key="2">
    <source>
        <dbReference type="ARBA" id="ARBA00022669"/>
    </source>
</evidence>
<gene>
    <name evidence="11" type="ORF">MSPICULIGERA_LOCUS21340</name>
</gene>
<dbReference type="InterPro" id="IPR017853">
    <property type="entry name" value="GH"/>
</dbReference>
<dbReference type="Proteomes" id="UP001177023">
    <property type="component" value="Unassembled WGS sequence"/>
</dbReference>
<keyword evidence="8" id="KW-0732">Signal</keyword>
<dbReference type="SUPFAM" id="SSF54556">
    <property type="entry name" value="Chitinase insertion domain"/>
    <property type="match status" value="1"/>
</dbReference>
<dbReference type="Pfam" id="PF00704">
    <property type="entry name" value="Glyco_hydro_18"/>
    <property type="match status" value="1"/>
</dbReference>
<dbReference type="InterPro" id="IPR002557">
    <property type="entry name" value="Chitin-bd_dom"/>
</dbReference>
<protein>
    <recommendedName>
        <fullName evidence="13">Chitinase</fullName>
    </recommendedName>
</protein>
<evidence type="ECO:0008006" key="13">
    <source>
        <dbReference type="Google" id="ProtNLM"/>
    </source>
</evidence>
<proteinExistence type="inferred from homology"/>
<dbReference type="InterPro" id="IPR001579">
    <property type="entry name" value="Glyco_hydro_18_chit_AS"/>
</dbReference>
<dbReference type="InterPro" id="IPR001223">
    <property type="entry name" value="Glyco_hydro18_cat"/>
</dbReference>
<feature type="non-terminal residue" evidence="11">
    <location>
        <position position="554"/>
    </location>
</feature>
<evidence type="ECO:0000256" key="5">
    <source>
        <dbReference type="ARBA" id="ARBA00023295"/>
    </source>
</evidence>
<dbReference type="PANTHER" id="PTHR11177:SF400">
    <property type="entry name" value="ENDOCHITINASE-RELATED"/>
    <property type="match status" value="1"/>
</dbReference>